<accession>A0ABR2ZCB4</accession>
<dbReference type="EMBL" id="JBBXMP010000270">
    <property type="protein sequence ID" value="KAL0058852.1"/>
    <property type="molecule type" value="Genomic_DNA"/>
</dbReference>
<organism evidence="2 3">
    <name type="scientific">Marasmius tenuissimus</name>
    <dbReference type="NCBI Taxonomy" id="585030"/>
    <lineage>
        <taxon>Eukaryota</taxon>
        <taxon>Fungi</taxon>
        <taxon>Dikarya</taxon>
        <taxon>Basidiomycota</taxon>
        <taxon>Agaricomycotina</taxon>
        <taxon>Agaricomycetes</taxon>
        <taxon>Agaricomycetidae</taxon>
        <taxon>Agaricales</taxon>
        <taxon>Marasmiineae</taxon>
        <taxon>Marasmiaceae</taxon>
        <taxon>Marasmius</taxon>
    </lineage>
</organism>
<dbReference type="SUPFAM" id="SSF56112">
    <property type="entry name" value="Protein kinase-like (PK-like)"/>
    <property type="match status" value="1"/>
</dbReference>
<sequence length="112" mass="12507">MSLIFTGRVPFYGFNDGAVMMAIYKEQHPPRPAELGSEQYDEIWQLMTSCWAPDPSLRPTAADALNRICQMSEIPKGADAKQTDSAWDSFDVEAIRSSVGHPPLDLEMLAQF</sequence>
<dbReference type="InterPro" id="IPR001245">
    <property type="entry name" value="Ser-Thr/Tyr_kinase_cat_dom"/>
</dbReference>
<dbReference type="Pfam" id="PF07714">
    <property type="entry name" value="PK_Tyr_Ser-Thr"/>
    <property type="match status" value="1"/>
</dbReference>
<reference evidence="2 3" key="1">
    <citation type="submission" date="2024-05" db="EMBL/GenBank/DDBJ databases">
        <title>A draft genome resource for the thread blight pathogen Marasmius tenuissimus strain MS-2.</title>
        <authorList>
            <person name="Yulfo-Soto G.E."/>
            <person name="Baruah I.K."/>
            <person name="Amoako-Attah I."/>
            <person name="Bukari Y."/>
            <person name="Meinhardt L.W."/>
            <person name="Bailey B.A."/>
            <person name="Cohen S.P."/>
        </authorList>
    </citation>
    <scope>NUCLEOTIDE SEQUENCE [LARGE SCALE GENOMIC DNA]</scope>
    <source>
        <strain evidence="2 3">MS-2</strain>
    </source>
</reference>
<protein>
    <recommendedName>
        <fullName evidence="1">Serine-threonine/tyrosine-protein kinase catalytic domain-containing protein</fullName>
    </recommendedName>
</protein>
<evidence type="ECO:0000313" key="2">
    <source>
        <dbReference type="EMBL" id="KAL0058852.1"/>
    </source>
</evidence>
<gene>
    <name evidence="2" type="ORF">AAF712_014456</name>
</gene>
<keyword evidence="3" id="KW-1185">Reference proteome</keyword>
<dbReference type="InterPro" id="IPR011009">
    <property type="entry name" value="Kinase-like_dom_sf"/>
</dbReference>
<evidence type="ECO:0000313" key="3">
    <source>
        <dbReference type="Proteomes" id="UP001437256"/>
    </source>
</evidence>
<proteinExistence type="predicted"/>
<dbReference type="Proteomes" id="UP001437256">
    <property type="component" value="Unassembled WGS sequence"/>
</dbReference>
<comment type="caution">
    <text evidence="2">The sequence shown here is derived from an EMBL/GenBank/DDBJ whole genome shotgun (WGS) entry which is preliminary data.</text>
</comment>
<dbReference type="Gene3D" id="1.10.510.10">
    <property type="entry name" value="Transferase(Phosphotransferase) domain 1"/>
    <property type="match status" value="1"/>
</dbReference>
<name>A0ABR2ZCB4_9AGAR</name>
<feature type="domain" description="Serine-threonine/tyrosine-protein kinase catalytic" evidence="1">
    <location>
        <begin position="4"/>
        <end position="65"/>
    </location>
</feature>
<evidence type="ECO:0000259" key="1">
    <source>
        <dbReference type="Pfam" id="PF07714"/>
    </source>
</evidence>